<protein>
    <recommendedName>
        <fullName evidence="1">Endonuclease/exonuclease/phosphatase domain-containing protein</fullName>
    </recommendedName>
</protein>
<dbReference type="SUPFAM" id="SSF56219">
    <property type="entry name" value="DNase I-like"/>
    <property type="match status" value="1"/>
</dbReference>
<organism evidence="2 3">
    <name type="scientific">Entomobacter blattae</name>
    <dbReference type="NCBI Taxonomy" id="2762277"/>
    <lineage>
        <taxon>Bacteria</taxon>
        <taxon>Pseudomonadati</taxon>
        <taxon>Pseudomonadota</taxon>
        <taxon>Alphaproteobacteria</taxon>
        <taxon>Acetobacterales</taxon>
        <taxon>Acetobacteraceae</taxon>
        <taxon>Entomobacter</taxon>
    </lineage>
</organism>
<sequence>MPSHAFADSPLASELKVTTWNLEWFTNKAPHHALLGENVKPKSETAITHLMATRKKLLSQIFAFQEADDTPLLARLFPPSEYQIFLSQELQPIAQHVGIAVTKTLPVIHHADLPLALIRQDIPHSLRNGVDISVKFHEIWIRILAVHLKSGCWDAPYPSPAHSCPLLRQQVSILSQWVQDRLTQHQPFILLGDFNRRLTVHDEFFTQLDPTHTLLLLTANQASPCQGGQYFIDHIILASAETIQPIPHSFKVGLYSNEGEPPAFSPPSDHCPVSVSIKLAVPSPS</sequence>
<dbReference type="InterPro" id="IPR036691">
    <property type="entry name" value="Endo/exonu/phosph_ase_sf"/>
</dbReference>
<proteinExistence type="predicted"/>
<dbReference type="Gene3D" id="3.60.10.10">
    <property type="entry name" value="Endonuclease/exonuclease/phosphatase"/>
    <property type="match status" value="1"/>
</dbReference>
<keyword evidence="3" id="KW-1185">Reference proteome</keyword>
<accession>A0A7H1NUV8</accession>
<dbReference type="Proteomes" id="UP000516349">
    <property type="component" value="Chromosome"/>
</dbReference>
<feature type="domain" description="Endonuclease/exonuclease/phosphatase" evidence="1">
    <location>
        <begin position="19"/>
        <end position="270"/>
    </location>
</feature>
<dbReference type="EMBL" id="CP060244">
    <property type="protein sequence ID" value="QNT79568.1"/>
    <property type="molecule type" value="Genomic_DNA"/>
</dbReference>
<name>A0A7H1NUV8_9PROT</name>
<dbReference type="InterPro" id="IPR005135">
    <property type="entry name" value="Endo/exonuclease/phosphatase"/>
</dbReference>
<evidence type="ECO:0000313" key="2">
    <source>
        <dbReference type="EMBL" id="QNT79568.1"/>
    </source>
</evidence>
<evidence type="ECO:0000259" key="1">
    <source>
        <dbReference type="Pfam" id="PF03372"/>
    </source>
</evidence>
<dbReference type="AlphaFoldDB" id="A0A7H1NUV8"/>
<dbReference type="Pfam" id="PF03372">
    <property type="entry name" value="Exo_endo_phos"/>
    <property type="match status" value="1"/>
</dbReference>
<reference evidence="2 3" key="1">
    <citation type="submission" date="2020-08" db="EMBL/GenBank/DDBJ databases">
        <title>Complete genome sequence of Entomobacter blattae G55GP.</title>
        <authorList>
            <person name="Poehlein A."/>
            <person name="Guzman J."/>
            <person name="Daniel R."/>
            <person name="Vilcinskas A."/>
        </authorList>
    </citation>
    <scope>NUCLEOTIDE SEQUENCE [LARGE SCALE GENOMIC DNA]</scope>
    <source>
        <strain evidence="2 3">G55GP</strain>
    </source>
</reference>
<evidence type="ECO:0000313" key="3">
    <source>
        <dbReference type="Proteomes" id="UP000516349"/>
    </source>
</evidence>
<gene>
    <name evidence="2" type="ORF">JGUZn3_23680</name>
</gene>
<dbReference type="KEGG" id="ebla:JGUZn3_23680"/>